<reference evidence="1 2" key="1">
    <citation type="journal article" date="2018" name="Gigascience">
        <title>Genomes of trombidid mites reveal novel predicted allergens and laterally-transferred genes associated with secondary metabolism.</title>
        <authorList>
            <person name="Dong X."/>
            <person name="Chaisiri K."/>
            <person name="Xia D."/>
            <person name="Armstrong S.D."/>
            <person name="Fang Y."/>
            <person name="Donnelly M.J."/>
            <person name="Kadowaki T."/>
            <person name="McGarry J.W."/>
            <person name="Darby A.C."/>
            <person name="Makepeace B.L."/>
        </authorList>
    </citation>
    <scope>NUCLEOTIDE SEQUENCE [LARGE SCALE GENOMIC DNA]</scope>
    <source>
        <strain evidence="1">UoL-UT</strain>
    </source>
</reference>
<organism evidence="1 2">
    <name type="scientific">Leptotrombidium deliense</name>
    <dbReference type="NCBI Taxonomy" id="299467"/>
    <lineage>
        <taxon>Eukaryota</taxon>
        <taxon>Metazoa</taxon>
        <taxon>Ecdysozoa</taxon>
        <taxon>Arthropoda</taxon>
        <taxon>Chelicerata</taxon>
        <taxon>Arachnida</taxon>
        <taxon>Acari</taxon>
        <taxon>Acariformes</taxon>
        <taxon>Trombidiformes</taxon>
        <taxon>Prostigmata</taxon>
        <taxon>Anystina</taxon>
        <taxon>Parasitengona</taxon>
        <taxon>Trombiculoidea</taxon>
        <taxon>Trombiculidae</taxon>
        <taxon>Leptotrombidium</taxon>
    </lineage>
</organism>
<dbReference type="PANTHER" id="PTHR36423">
    <property type="entry name" value="AFR070WP"/>
    <property type="match status" value="1"/>
</dbReference>
<dbReference type="SUPFAM" id="SSF143410">
    <property type="entry name" value="DOPA-like"/>
    <property type="match status" value="1"/>
</dbReference>
<evidence type="ECO:0000313" key="2">
    <source>
        <dbReference type="Proteomes" id="UP000288716"/>
    </source>
</evidence>
<sequence>MHLTTTISIEFPNHDQVMHYHFHTHFMQNNAESVRYAMVLRKKVGRLIKLGYLEQCSITCDLCDVIMSPKGEFTVAMFMTCCNKTSVANAIEFFTMKRGNLSVLIHPVTIHAIEDNTHRAMWLGPSFPLDLSWLPVIRNAPLTCFH</sequence>
<dbReference type="AlphaFoldDB" id="A0A443SAI2"/>
<protein>
    <submittedName>
        <fullName evidence="1">Uncharacterized protein</fullName>
    </submittedName>
</protein>
<proteinExistence type="predicted"/>
<dbReference type="PANTHER" id="PTHR36423:SF2">
    <property type="entry name" value="AFR070WP"/>
    <property type="match status" value="1"/>
</dbReference>
<accession>A0A443SAI2</accession>
<dbReference type="InterPro" id="IPR014980">
    <property type="entry name" value="DOPA_dioxygen"/>
</dbReference>
<dbReference type="Proteomes" id="UP000288716">
    <property type="component" value="Unassembled WGS sequence"/>
</dbReference>
<dbReference type="InterPro" id="IPR023389">
    <property type="entry name" value="DOPA-like_sf"/>
</dbReference>
<comment type="caution">
    <text evidence="1">The sequence shown here is derived from an EMBL/GenBank/DDBJ whole genome shotgun (WGS) entry which is preliminary data.</text>
</comment>
<keyword evidence="2" id="KW-1185">Reference proteome</keyword>
<dbReference type="Gene3D" id="3.30.70.1240">
    <property type="entry name" value="DOPA-like domains"/>
    <property type="match status" value="1"/>
</dbReference>
<dbReference type="VEuPathDB" id="VectorBase:LDEU007497"/>
<name>A0A443SAI2_9ACAR</name>
<dbReference type="EMBL" id="NCKV01004738">
    <property type="protein sequence ID" value="RWS24543.1"/>
    <property type="molecule type" value="Genomic_DNA"/>
</dbReference>
<evidence type="ECO:0000313" key="1">
    <source>
        <dbReference type="EMBL" id="RWS24543.1"/>
    </source>
</evidence>
<dbReference type="Pfam" id="PF08883">
    <property type="entry name" value="DOPA_dioxygen"/>
    <property type="match status" value="1"/>
</dbReference>
<dbReference type="OrthoDB" id="9970095at2759"/>
<gene>
    <name evidence="1" type="ORF">B4U80_13864</name>
</gene>